<accession>A0A964UL03</accession>
<organism evidence="2 3">
    <name type="scientific">Streptomyces boluensis</name>
    <dbReference type="NCBI Taxonomy" id="1775135"/>
    <lineage>
        <taxon>Bacteria</taxon>
        <taxon>Bacillati</taxon>
        <taxon>Actinomycetota</taxon>
        <taxon>Actinomycetes</taxon>
        <taxon>Kitasatosporales</taxon>
        <taxon>Streptomycetaceae</taxon>
        <taxon>Streptomyces</taxon>
    </lineage>
</organism>
<keyword evidence="3" id="KW-1185">Reference proteome</keyword>
<comment type="caution">
    <text evidence="2">The sequence shown here is derived from an EMBL/GenBank/DDBJ whole genome shotgun (WGS) entry which is preliminary data.</text>
</comment>
<reference evidence="2" key="1">
    <citation type="submission" date="2020-01" db="EMBL/GenBank/DDBJ databases">
        <title>Whole-genome analyses of novel actinobacteria.</title>
        <authorList>
            <person name="Sahin N."/>
        </authorList>
    </citation>
    <scope>NUCLEOTIDE SEQUENCE</scope>
    <source>
        <strain evidence="2">YC537</strain>
    </source>
</reference>
<evidence type="ECO:0000313" key="3">
    <source>
        <dbReference type="Proteomes" id="UP000598297"/>
    </source>
</evidence>
<dbReference type="OrthoDB" id="4235906at2"/>
<dbReference type="InterPro" id="IPR039569">
    <property type="entry name" value="FAS1-like_DH_region"/>
</dbReference>
<evidence type="ECO:0000313" key="2">
    <source>
        <dbReference type="EMBL" id="NBE50030.1"/>
    </source>
</evidence>
<sequence>MDIPLLTDEARGWVGREFDMPPFTVTEKDIRKYEAGLGNAVPEHPDTAQPLLYTALVRPIAPVAELSADGLTEDRRAPVGEGRVMFGGIDVELVRPLVVGDQVRGRRRLESLEEKHGRRGPFVLATWRTEYVDAAGDPVIRETSTQILK</sequence>
<dbReference type="RefSeq" id="WP_161692910.1">
    <property type="nucleotide sequence ID" value="NZ_JAAAHS010000003.1"/>
</dbReference>
<proteinExistence type="predicted"/>
<evidence type="ECO:0000259" key="1">
    <source>
        <dbReference type="Pfam" id="PF13452"/>
    </source>
</evidence>
<dbReference type="AlphaFoldDB" id="A0A964UL03"/>
<dbReference type="Gene3D" id="3.10.129.10">
    <property type="entry name" value="Hotdog Thioesterase"/>
    <property type="match status" value="1"/>
</dbReference>
<name>A0A964UL03_9ACTN</name>
<feature type="domain" description="FAS1-like dehydratase" evidence="1">
    <location>
        <begin position="13"/>
        <end position="140"/>
    </location>
</feature>
<dbReference type="EMBL" id="JAAAHS010000003">
    <property type="protein sequence ID" value="NBE50030.1"/>
    <property type="molecule type" value="Genomic_DNA"/>
</dbReference>
<dbReference type="InterPro" id="IPR029069">
    <property type="entry name" value="HotDog_dom_sf"/>
</dbReference>
<gene>
    <name evidence="2" type="ORF">GUY60_01005</name>
</gene>
<protein>
    <recommendedName>
        <fullName evidence="1">FAS1-like dehydratase domain-containing protein</fullName>
    </recommendedName>
</protein>
<dbReference type="Pfam" id="PF13452">
    <property type="entry name" value="FAS1_DH_region"/>
    <property type="match status" value="1"/>
</dbReference>
<dbReference type="Proteomes" id="UP000598297">
    <property type="component" value="Unassembled WGS sequence"/>
</dbReference>
<dbReference type="SUPFAM" id="SSF54637">
    <property type="entry name" value="Thioesterase/thiol ester dehydrase-isomerase"/>
    <property type="match status" value="1"/>
</dbReference>